<dbReference type="EMBL" id="JARKHS020000623">
    <property type="protein sequence ID" value="KAK8788571.1"/>
    <property type="molecule type" value="Genomic_DNA"/>
</dbReference>
<protein>
    <submittedName>
        <fullName evidence="1">Uncharacterized protein</fullName>
    </submittedName>
</protein>
<evidence type="ECO:0000313" key="1">
    <source>
        <dbReference type="EMBL" id="KAK8788571.1"/>
    </source>
</evidence>
<accession>A0AAQ4FP85</accession>
<dbReference type="Proteomes" id="UP001321473">
    <property type="component" value="Unassembled WGS sequence"/>
</dbReference>
<evidence type="ECO:0000313" key="2">
    <source>
        <dbReference type="Proteomes" id="UP001321473"/>
    </source>
</evidence>
<keyword evidence="2" id="KW-1185">Reference proteome</keyword>
<sequence>MFKDADAAIPCKGEMDREEFENNHSRDITCHLKQSVDIAQGTVFSRFCSGLVSKEGATCVPCRCLRKSLQSRKCRLKARKPLKRNISKHLKLAWQRTKRLGSHVSTLQQMVSKIKIENSKISEEALEKKLQTLSSKQKEAAIHVCSS</sequence>
<gene>
    <name evidence="1" type="ORF">V5799_021657</name>
</gene>
<dbReference type="AlphaFoldDB" id="A0AAQ4FP85"/>
<name>A0AAQ4FP85_AMBAM</name>
<organism evidence="1 2">
    <name type="scientific">Amblyomma americanum</name>
    <name type="common">Lone star tick</name>
    <dbReference type="NCBI Taxonomy" id="6943"/>
    <lineage>
        <taxon>Eukaryota</taxon>
        <taxon>Metazoa</taxon>
        <taxon>Ecdysozoa</taxon>
        <taxon>Arthropoda</taxon>
        <taxon>Chelicerata</taxon>
        <taxon>Arachnida</taxon>
        <taxon>Acari</taxon>
        <taxon>Parasitiformes</taxon>
        <taxon>Ixodida</taxon>
        <taxon>Ixodoidea</taxon>
        <taxon>Ixodidae</taxon>
        <taxon>Amblyomminae</taxon>
        <taxon>Amblyomma</taxon>
    </lineage>
</organism>
<reference evidence="1 2" key="1">
    <citation type="journal article" date="2023" name="Arcadia Sci">
        <title>De novo assembly of a long-read Amblyomma americanum tick genome.</title>
        <authorList>
            <person name="Chou S."/>
            <person name="Poskanzer K.E."/>
            <person name="Rollins M."/>
            <person name="Thuy-Boun P.S."/>
        </authorList>
    </citation>
    <scope>NUCLEOTIDE SEQUENCE [LARGE SCALE GENOMIC DNA]</scope>
    <source>
        <strain evidence="1">F_SG_1</strain>
        <tissue evidence="1">Salivary glands</tissue>
    </source>
</reference>
<comment type="caution">
    <text evidence="1">The sequence shown here is derived from an EMBL/GenBank/DDBJ whole genome shotgun (WGS) entry which is preliminary data.</text>
</comment>
<proteinExistence type="predicted"/>